<sequence length="102" mass="11260">MMLINHLRLVRPVFPLGWTDVGSCRCATGKVGAYDYCISLVRQLDLEGFLLALNAELSRITKMSNTAALGRTEFWKEAINATFDGGNLQMPIGQALGETIRK</sequence>
<organism evidence="1 2">
    <name type="scientific">Trichuris muris</name>
    <name type="common">Mouse whipworm</name>
    <dbReference type="NCBI Taxonomy" id="70415"/>
    <lineage>
        <taxon>Eukaryota</taxon>
        <taxon>Metazoa</taxon>
        <taxon>Ecdysozoa</taxon>
        <taxon>Nematoda</taxon>
        <taxon>Enoplea</taxon>
        <taxon>Dorylaimia</taxon>
        <taxon>Trichinellida</taxon>
        <taxon>Trichuridae</taxon>
        <taxon>Trichuris</taxon>
    </lineage>
</organism>
<dbReference type="WBParaSite" id="TMUE_1000005038.1">
    <property type="protein sequence ID" value="TMUE_1000005038.1"/>
    <property type="gene ID" value="WBGene00299182"/>
</dbReference>
<proteinExistence type="predicted"/>
<accession>A0A5S6QCU0</accession>
<dbReference type="AlphaFoldDB" id="A0A5S6QCU0"/>
<reference evidence="2" key="1">
    <citation type="submission" date="2019-12" db="UniProtKB">
        <authorList>
            <consortium name="WormBaseParasite"/>
        </authorList>
    </citation>
    <scope>IDENTIFICATION</scope>
</reference>
<protein>
    <submittedName>
        <fullName evidence="2">Uncharacterized protein</fullName>
    </submittedName>
</protein>
<dbReference type="Proteomes" id="UP000046395">
    <property type="component" value="Unassembled WGS sequence"/>
</dbReference>
<evidence type="ECO:0000313" key="1">
    <source>
        <dbReference type="Proteomes" id="UP000046395"/>
    </source>
</evidence>
<evidence type="ECO:0000313" key="2">
    <source>
        <dbReference type="WBParaSite" id="TMUE_1000005038.1"/>
    </source>
</evidence>
<name>A0A5S6QCU0_TRIMR</name>
<keyword evidence="1" id="KW-1185">Reference proteome</keyword>